<gene>
    <name evidence="2" type="ORF">Goshw_029424</name>
</gene>
<dbReference type="PANTHER" id="PTHR47074:SF61">
    <property type="entry name" value="RNASE H TYPE-1 DOMAIN-CONTAINING PROTEIN"/>
    <property type="match status" value="1"/>
</dbReference>
<dbReference type="InterPro" id="IPR002156">
    <property type="entry name" value="RNaseH_domain"/>
</dbReference>
<dbReference type="OrthoDB" id="1748820at2759"/>
<feature type="domain" description="RNase H type-1" evidence="1">
    <location>
        <begin position="76"/>
        <end position="127"/>
    </location>
</feature>
<proteinExistence type="predicted"/>
<sequence>MNNIKVCATIAVPIWVTWYNRNRLYHEGKKGTVQEVMGFIKAYLRELEQVNSLTETRIKPREDFWRPPKAEQVKANFDAAFSQQDMTATVGIFIRNHESLVMGACTYPLGKTGDPITAEANACLQAVIFRE</sequence>
<protein>
    <recommendedName>
        <fullName evidence="1">RNase H type-1 domain-containing protein</fullName>
    </recommendedName>
</protein>
<dbReference type="Pfam" id="PF13456">
    <property type="entry name" value="RVT_3"/>
    <property type="match status" value="1"/>
</dbReference>
<dbReference type="GO" id="GO:0004523">
    <property type="term" value="F:RNA-DNA hybrid ribonuclease activity"/>
    <property type="evidence" value="ECO:0007669"/>
    <property type="project" value="InterPro"/>
</dbReference>
<dbReference type="AlphaFoldDB" id="A0A7J9N5U1"/>
<dbReference type="EMBL" id="JABFAF010272664">
    <property type="protein sequence ID" value="MBA0878695.1"/>
    <property type="molecule type" value="Genomic_DNA"/>
</dbReference>
<comment type="caution">
    <text evidence="2">The sequence shown here is derived from an EMBL/GenBank/DDBJ whole genome shotgun (WGS) entry which is preliminary data.</text>
</comment>
<organism evidence="2 3">
    <name type="scientific">Gossypium schwendimanii</name>
    <name type="common">Cotton</name>
    <dbReference type="NCBI Taxonomy" id="34291"/>
    <lineage>
        <taxon>Eukaryota</taxon>
        <taxon>Viridiplantae</taxon>
        <taxon>Streptophyta</taxon>
        <taxon>Embryophyta</taxon>
        <taxon>Tracheophyta</taxon>
        <taxon>Spermatophyta</taxon>
        <taxon>Magnoliopsida</taxon>
        <taxon>eudicotyledons</taxon>
        <taxon>Gunneridae</taxon>
        <taxon>Pentapetalae</taxon>
        <taxon>rosids</taxon>
        <taxon>malvids</taxon>
        <taxon>Malvales</taxon>
        <taxon>Malvaceae</taxon>
        <taxon>Malvoideae</taxon>
        <taxon>Gossypium</taxon>
    </lineage>
</organism>
<dbReference type="Proteomes" id="UP000593576">
    <property type="component" value="Unassembled WGS sequence"/>
</dbReference>
<dbReference type="InterPro" id="IPR052929">
    <property type="entry name" value="RNase_H-like_EbsB-rel"/>
</dbReference>
<dbReference type="PANTHER" id="PTHR47074">
    <property type="entry name" value="BNAC02G40300D PROTEIN"/>
    <property type="match status" value="1"/>
</dbReference>
<evidence type="ECO:0000313" key="2">
    <source>
        <dbReference type="EMBL" id="MBA0878695.1"/>
    </source>
</evidence>
<accession>A0A7J9N5U1</accession>
<reference evidence="2 3" key="1">
    <citation type="journal article" date="2019" name="Genome Biol. Evol.">
        <title>Insights into the evolution of the New World diploid cottons (Gossypium, subgenus Houzingenia) based on genome sequencing.</title>
        <authorList>
            <person name="Grover C.E."/>
            <person name="Arick M.A. 2nd"/>
            <person name="Thrash A."/>
            <person name="Conover J.L."/>
            <person name="Sanders W.S."/>
            <person name="Peterson D.G."/>
            <person name="Frelichowski J.E."/>
            <person name="Scheffler J.A."/>
            <person name="Scheffler B.E."/>
            <person name="Wendel J.F."/>
        </authorList>
    </citation>
    <scope>NUCLEOTIDE SEQUENCE [LARGE SCALE GENOMIC DNA]</scope>
    <source>
        <strain evidence="2">1</strain>
        <tissue evidence="2">Leaf</tissue>
    </source>
</reference>
<evidence type="ECO:0000313" key="3">
    <source>
        <dbReference type="Proteomes" id="UP000593576"/>
    </source>
</evidence>
<keyword evidence="3" id="KW-1185">Reference proteome</keyword>
<name>A0A7J9N5U1_GOSSC</name>
<dbReference type="GO" id="GO:0003676">
    <property type="term" value="F:nucleic acid binding"/>
    <property type="evidence" value="ECO:0007669"/>
    <property type="project" value="InterPro"/>
</dbReference>
<evidence type="ECO:0000259" key="1">
    <source>
        <dbReference type="Pfam" id="PF13456"/>
    </source>
</evidence>